<proteinExistence type="predicted"/>
<protein>
    <submittedName>
        <fullName evidence="1">Uncharacterized protein</fullName>
    </submittedName>
</protein>
<dbReference type="RefSeq" id="WP_046278404.1">
    <property type="nucleotide sequence ID" value="NZ_LATL02000302.1"/>
</dbReference>
<organism evidence="1 2">
    <name type="scientific">Limnoraphis robusta CS-951</name>
    <dbReference type="NCBI Taxonomy" id="1637645"/>
    <lineage>
        <taxon>Bacteria</taxon>
        <taxon>Bacillati</taxon>
        <taxon>Cyanobacteriota</taxon>
        <taxon>Cyanophyceae</taxon>
        <taxon>Oscillatoriophycideae</taxon>
        <taxon>Oscillatoriales</taxon>
        <taxon>Sirenicapillariaceae</taxon>
        <taxon>Limnoraphis</taxon>
    </lineage>
</organism>
<dbReference type="Proteomes" id="UP000033607">
    <property type="component" value="Unassembled WGS sequence"/>
</dbReference>
<dbReference type="AlphaFoldDB" id="A0A0F5YHJ0"/>
<sequence>MKTTLSINLENRAKQLISPLILICLILQAGAAVRFFCLGQIFSFLPAAVNVGCDPLLYPFLSYAMYSSAKYEGETVKKYTLVGKLTDGTEGVFNHKSLGMKDYKFKTYTANIQKDEQTLSEFIKLYEAKNGKQIQELLLNVDSYKITKDGIKSLPETVTKTIFQK</sequence>
<gene>
    <name evidence="1" type="ORF">WN50_10065</name>
</gene>
<reference evidence="1 2" key="1">
    <citation type="submission" date="2015-06" db="EMBL/GenBank/DDBJ databases">
        <title>Draft genome assembly of filamentous brackish cyanobacterium Limnoraphis robusta strain CS-951.</title>
        <authorList>
            <person name="Willis A."/>
            <person name="Parks M."/>
            <person name="Burford M.A."/>
        </authorList>
    </citation>
    <scope>NUCLEOTIDE SEQUENCE [LARGE SCALE GENOMIC DNA]</scope>
    <source>
        <strain evidence="1 2">CS-951</strain>
    </source>
</reference>
<dbReference type="EMBL" id="LATL02000302">
    <property type="protein sequence ID" value="KKD38223.1"/>
    <property type="molecule type" value="Genomic_DNA"/>
</dbReference>
<name>A0A0F5YHJ0_9CYAN</name>
<evidence type="ECO:0000313" key="1">
    <source>
        <dbReference type="EMBL" id="KKD38223.1"/>
    </source>
</evidence>
<accession>A0A0F5YHJ0</accession>
<evidence type="ECO:0000313" key="2">
    <source>
        <dbReference type="Proteomes" id="UP000033607"/>
    </source>
</evidence>
<dbReference type="OrthoDB" id="457159at2"/>
<comment type="caution">
    <text evidence="1">The sequence shown here is derived from an EMBL/GenBank/DDBJ whole genome shotgun (WGS) entry which is preliminary data.</text>
</comment>